<dbReference type="RefSeq" id="WP_279242781.1">
    <property type="nucleotide sequence ID" value="NZ_CP036501.1"/>
</dbReference>
<organism evidence="1 2">
    <name type="scientific">Candidatus Paraluminiphilus aquimaris</name>
    <dbReference type="NCBI Taxonomy" id="2518994"/>
    <lineage>
        <taxon>Bacteria</taxon>
        <taxon>Pseudomonadati</taxon>
        <taxon>Pseudomonadota</taxon>
        <taxon>Gammaproteobacteria</taxon>
        <taxon>Cellvibrionales</taxon>
        <taxon>Halieaceae</taxon>
        <taxon>Candidatus Paraluminiphilus</taxon>
    </lineage>
</organism>
<gene>
    <name evidence="1" type="ORF">E0F26_04120</name>
</gene>
<accession>A0ABY6Q4R4</accession>
<protein>
    <submittedName>
        <fullName evidence="1">Pentapeptide repeat-containing protein</fullName>
    </submittedName>
</protein>
<dbReference type="EMBL" id="CP036501">
    <property type="protein sequence ID" value="UZP73980.1"/>
    <property type="molecule type" value="Genomic_DNA"/>
</dbReference>
<dbReference type="PIRSF" id="PIRSF029688">
    <property type="entry name" value="UCP29688_pentapep"/>
    <property type="match status" value="1"/>
</dbReference>
<dbReference type="Proteomes" id="UP001317963">
    <property type="component" value="Chromosome"/>
</dbReference>
<sequence length="117" mass="13366">MSDQEIKPEVKSDPLYQMLRHEDVDSFNNSRDTLDTSQLSGGDYRGRDLRKMNARGLDFSSAYFRNCDLSGIDFRETNLEGASLLDAKVSGVYFPDELSAVEIRLSLDHGTRLRYHK</sequence>
<dbReference type="Gene3D" id="2.160.20.80">
    <property type="entry name" value="E3 ubiquitin-protein ligase SopA"/>
    <property type="match status" value="1"/>
</dbReference>
<dbReference type="SUPFAM" id="SSF141571">
    <property type="entry name" value="Pentapeptide repeat-like"/>
    <property type="match status" value="1"/>
</dbReference>
<dbReference type="InterPro" id="IPR016933">
    <property type="entry name" value="UCP029688_pentapep"/>
</dbReference>
<evidence type="ECO:0000313" key="1">
    <source>
        <dbReference type="EMBL" id="UZP73980.1"/>
    </source>
</evidence>
<dbReference type="InterPro" id="IPR001646">
    <property type="entry name" value="5peptide_repeat"/>
</dbReference>
<dbReference type="Pfam" id="PF00805">
    <property type="entry name" value="Pentapeptide"/>
    <property type="match status" value="1"/>
</dbReference>
<reference evidence="1 2" key="1">
    <citation type="submission" date="2019-02" db="EMBL/GenBank/DDBJ databases">
        <title>Halieaceae_genomes.</title>
        <authorList>
            <person name="Li S.-H."/>
        </authorList>
    </citation>
    <scope>NUCLEOTIDE SEQUENCE [LARGE SCALE GENOMIC DNA]</scope>
    <source>
        <strain evidence="1 2">JH123</strain>
    </source>
</reference>
<proteinExistence type="predicted"/>
<name>A0ABY6Q4R4_9GAMM</name>
<evidence type="ECO:0000313" key="2">
    <source>
        <dbReference type="Proteomes" id="UP001317963"/>
    </source>
</evidence>
<keyword evidence="2" id="KW-1185">Reference proteome</keyword>